<dbReference type="PANTHER" id="PTHR46743:SF2">
    <property type="entry name" value="TEICHOIC ACIDS EXPORT ATP-BINDING PROTEIN TAGH"/>
    <property type="match status" value="1"/>
</dbReference>
<dbReference type="AlphaFoldDB" id="A0A2G5NM15"/>
<keyword evidence="1" id="KW-0472">Membrane</keyword>
<dbReference type="InterPro" id="IPR027417">
    <property type="entry name" value="P-loop_NTPase"/>
</dbReference>
<keyword evidence="3" id="KW-0067">ATP-binding</keyword>
<dbReference type="RefSeq" id="WP_099581110.1">
    <property type="nucleotide sequence ID" value="NZ_MJBI02000004.1"/>
</dbReference>
<dbReference type="Pfam" id="PF22269">
    <property type="entry name" value="TagH_SH3-like"/>
    <property type="match status" value="1"/>
</dbReference>
<keyword evidence="4" id="KW-1185">Reference proteome</keyword>
<dbReference type="PANTHER" id="PTHR46743">
    <property type="entry name" value="TEICHOIC ACIDS EXPORT ATP-BINDING PROTEIN TAGH"/>
    <property type="match status" value="1"/>
</dbReference>
<dbReference type="GO" id="GO:0005524">
    <property type="term" value="F:ATP binding"/>
    <property type="evidence" value="ECO:0007669"/>
    <property type="project" value="UniProtKB-KW"/>
</dbReference>
<reference evidence="3 4" key="1">
    <citation type="journal article" date="2018" name="Front. Microbiol.">
        <title>Description and Comparative Genomics of Macrococcus caseolyticus subsp. hominis subsp. nov., Macrococcus goetzii sp. nov., Macrococcus epidermidis sp. nov., and Macrococcus bohemicus sp. nov., Novel Macrococci From Human Clinical Material With Virulence Potential and Suspected Uptake of Foreign DNA by Natural Transformation.</title>
        <authorList>
            <person name="Maslanova I."/>
            <person name="Wertheimer Z."/>
            <person name="Sedlacek I."/>
            <person name="Svec P."/>
            <person name="Indrakova A."/>
            <person name="Kovarovic V."/>
            <person name="Schumann P."/>
            <person name="Sproer C."/>
            <person name="Kralova S."/>
            <person name="Sedo O."/>
            <person name="Kristofova L."/>
            <person name="Vrbovska V."/>
            <person name="Fuzik T."/>
            <person name="Petras P."/>
            <person name="Zdrahal Z."/>
            <person name="Ruzickova V."/>
            <person name="Doskar J."/>
            <person name="Pantucek R."/>
        </authorList>
    </citation>
    <scope>NUCLEOTIDE SEQUENCE [LARGE SCALE GENOMIC DNA]</scope>
    <source>
        <strain evidence="3 4">CCM 4927</strain>
    </source>
</reference>
<dbReference type="Proteomes" id="UP000229523">
    <property type="component" value="Unassembled WGS sequence"/>
</dbReference>
<keyword evidence="1" id="KW-1133">Transmembrane helix</keyword>
<protein>
    <submittedName>
        <fullName evidence="3">ABC transporter ATP-binding protein</fullName>
    </submittedName>
</protein>
<dbReference type="SUPFAM" id="SSF52540">
    <property type="entry name" value="P-loop containing nucleoside triphosphate hydrolases"/>
    <property type="match status" value="1"/>
</dbReference>
<keyword evidence="3" id="KW-0547">Nucleotide-binding</keyword>
<dbReference type="GO" id="GO:0016887">
    <property type="term" value="F:ATP hydrolysis activity"/>
    <property type="evidence" value="ECO:0007669"/>
    <property type="project" value="InterPro"/>
</dbReference>
<comment type="caution">
    <text evidence="3">The sequence shown here is derived from an EMBL/GenBank/DDBJ whole genome shotgun (WGS) entry which is preliminary data.</text>
</comment>
<evidence type="ECO:0000256" key="1">
    <source>
        <dbReference type="SAM" id="Phobius"/>
    </source>
</evidence>
<feature type="transmembrane region" description="Helical" evidence="1">
    <location>
        <begin position="289"/>
        <end position="308"/>
    </location>
</feature>
<accession>A0A2G5NM15</accession>
<proteinExistence type="predicted"/>
<evidence type="ECO:0000313" key="3">
    <source>
        <dbReference type="EMBL" id="RAI80023.1"/>
    </source>
</evidence>
<dbReference type="InterPro" id="IPR050683">
    <property type="entry name" value="Bact_Polysacc_Export_ATP-bd"/>
</dbReference>
<dbReference type="Pfam" id="PF22096">
    <property type="entry name" value="TagH_C"/>
    <property type="match status" value="1"/>
</dbReference>
<dbReference type="InterPro" id="IPR003439">
    <property type="entry name" value="ABC_transporter-like_ATP-bd"/>
</dbReference>
<sequence>MSNNILVRLVNVTKYFRHVSGFSKFRDIIMPESKNHHVEVKDVTIHLYKGEILGLIGIPNSGKSVIGKLISKVVEPNEGRVKNDHPTFLASHNHILDGESSVKQLIESIFLSYNLPLNSFNEKRKHVLDFSGLKDQEKKSTNDLTTSDRSKLMIALAYFLKPEVIIFDDLYQHLDDVFKEKFGMVIDLLVKEGKSIVLIESDIDFINSKANYITWMSHGQVRKSGTPAEIIPLYHTYIKEYNSCRNESERELFDLNYKMGRSLDHDEGDKLSRIKRYGGVIVDESLQKLLTTSALILFGIALMFVLLLNNIGVPSKITATEENSIVEKPKKEYIDKYAFGVTNKETKLTNKSKDIKLPGNTVLTISGLNEKVYRVDFAGSAMDVNKKDITYINPAALYDEHTYSELEDYMYGNYVNFREFFNGYLGKSHATINKELYPETKDRFKVKLTKNKINLHFNDTNHMNGISFPIENAAGLKKKFGIQTDEWIVKIGEGYGIADFSKNEWLYIQM</sequence>
<dbReference type="InterPro" id="IPR053990">
    <property type="entry name" value="TagH_C"/>
</dbReference>
<name>A0A2G5NM15_9STAP</name>
<dbReference type="PROSITE" id="PS50893">
    <property type="entry name" value="ABC_TRANSPORTER_2"/>
    <property type="match status" value="1"/>
</dbReference>
<evidence type="ECO:0000259" key="2">
    <source>
        <dbReference type="PROSITE" id="PS50893"/>
    </source>
</evidence>
<dbReference type="EMBL" id="MJBI02000004">
    <property type="protein sequence ID" value="RAI80023.1"/>
    <property type="molecule type" value="Genomic_DNA"/>
</dbReference>
<dbReference type="Gene3D" id="3.40.50.300">
    <property type="entry name" value="P-loop containing nucleotide triphosphate hydrolases"/>
    <property type="match status" value="1"/>
</dbReference>
<dbReference type="Pfam" id="PF00005">
    <property type="entry name" value="ABC_tran"/>
    <property type="match status" value="1"/>
</dbReference>
<feature type="domain" description="ABC transporter" evidence="2">
    <location>
        <begin position="7"/>
        <end position="243"/>
    </location>
</feature>
<organism evidence="3 4">
    <name type="scientific">Macrococcoides goetzii</name>
    <dbReference type="NCBI Taxonomy" id="1891097"/>
    <lineage>
        <taxon>Bacteria</taxon>
        <taxon>Bacillati</taxon>
        <taxon>Bacillota</taxon>
        <taxon>Bacilli</taxon>
        <taxon>Bacillales</taxon>
        <taxon>Staphylococcaceae</taxon>
        <taxon>Macrococcoides</taxon>
    </lineage>
</organism>
<dbReference type="InterPro" id="IPR053989">
    <property type="entry name" value="TagH_SH3-like"/>
</dbReference>
<gene>
    <name evidence="3" type="ORF">BFS35_009575</name>
</gene>
<keyword evidence="1" id="KW-0812">Transmembrane</keyword>
<evidence type="ECO:0000313" key="4">
    <source>
        <dbReference type="Proteomes" id="UP000229523"/>
    </source>
</evidence>